<dbReference type="GO" id="GO:0042597">
    <property type="term" value="C:periplasmic space"/>
    <property type="evidence" value="ECO:0007669"/>
    <property type="project" value="UniProtKB-ARBA"/>
</dbReference>
<gene>
    <name evidence="6" type="ORF">AS033_06255</name>
</gene>
<dbReference type="InterPro" id="IPR050035">
    <property type="entry name" value="NikA"/>
</dbReference>
<feature type="chain" id="PRO_5038858181" evidence="4">
    <location>
        <begin position="24"/>
        <end position="505"/>
    </location>
</feature>
<evidence type="ECO:0000256" key="1">
    <source>
        <dbReference type="ARBA" id="ARBA00005695"/>
    </source>
</evidence>
<feature type="signal peptide" evidence="4">
    <location>
        <begin position="1"/>
        <end position="23"/>
    </location>
</feature>
<feature type="domain" description="Solute-binding protein family 5" evidence="5">
    <location>
        <begin position="73"/>
        <end position="422"/>
    </location>
</feature>
<dbReference type="Gene3D" id="3.10.105.10">
    <property type="entry name" value="Dipeptide-binding Protein, Domain 3"/>
    <property type="match status" value="1"/>
</dbReference>
<comment type="similarity">
    <text evidence="1">Belongs to the bacterial solute-binding protein 5 family.</text>
</comment>
<dbReference type="GO" id="GO:0043190">
    <property type="term" value="C:ATP-binding cassette (ABC) transporter complex"/>
    <property type="evidence" value="ECO:0007669"/>
    <property type="project" value="InterPro"/>
</dbReference>
<evidence type="ECO:0000256" key="4">
    <source>
        <dbReference type="SAM" id="SignalP"/>
    </source>
</evidence>
<keyword evidence="3 4" id="KW-0732">Signal</keyword>
<reference evidence="6 7" key="1">
    <citation type="journal article" date="2015" name="Int. J. Syst. Evol. Microbiol.">
        <title>Exiguobacterium enclense sp. nov., isolated from sediment.</title>
        <authorList>
            <person name="Dastager S.G."/>
            <person name="Mawlankar R."/>
            <person name="Sonalkar V.V."/>
            <person name="Thorat M.N."/>
            <person name="Mual P."/>
            <person name="Verma A."/>
            <person name="Krishnamurthi S."/>
            <person name="Tang S.K."/>
            <person name="Li W.J."/>
        </authorList>
    </citation>
    <scope>NUCLEOTIDE SEQUENCE [LARGE SCALE GENOMIC DNA]</scope>
    <source>
        <strain evidence="6 7">NIO-1109</strain>
    </source>
</reference>
<dbReference type="Pfam" id="PF00496">
    <property type="entry name" value="SBP_bac_5"/>
    <property type="match status" value="1"/>
</dbReference>
<evidence type="ECO:0000313" key="6">
    <source>
        <dbReference type="EMBL" id="KSU50979.1"/>
    </source>
</evidence>
<dbReference type="PANTHER" id="PTHR30290:SF9">
    <property type="entry name" value="OLIGOPEPTIDE-BINDING PROTEIN APPA"/>
    <property type="match status" value="1"/>
</dbReference>
<keyword evidence="2" id="KW-0813">Transport</keyword>
<dbReference type="Gene3D" id="3.40.190.10">
    <property type="entry name" value="Periplasmic binding protein-like II"/>
    <property type="match status" value="1"/>
</dbReference>
<evidence type="ECO:0000256" key="2">
    <source>
        <dbReference type="ARBA" id="ARBA00022448"/>
    </source>
</evidence>
<dbReference type="OrthoDB" id="9796817at2"/>
<dbReference type="InterPro" id="IPR000914">
    <property type="entry name" value="SBP_5_dom"/>
</dbReference>
<evidence type="ECO:0000313" key="7">
    <source>
        <dbReference type="Proteomes" id="UP000053797"/>
    </source>
</evidence>
<dbReference type="GO" id="GO:1904680">
    <property type="term" value="F:peptide transmembrane transporter activity"/>
    <property type="evidence" value="ECO:0007669"/>
    <property type="project" value="TreeGrafter"/>
</dbReference>
<dbReference type="EMBL" id="LNQL01000001">
    <property type="protein sequence ID" value="KSU50979.1"/>
    <property type="molecule type" value="Genomic_DNA"/>
</dbReference>
<dbReference type="PANTHER" id="PTHR30290">
    <property type="entry name" value="PERIPLASMIC BINDING COMPONENT OF ABC TRANSPORTER"/>
    <property type="match status" value="1"/>
</dbReference>
<comment type="caution">
    <text evidence="6">The sequence shown here is derived from an EMBL/GenBank/DDBJ whole genome shotgun (WGS) entry which is preliminary data.</text>
</comment>
<evidence type="ECO:0000259" key="5">
    <source>
        <dbReference type="Pfam" id="PF00496"/>
    </source>
</evidence>
<dbReference type="PROSITE" id="PS51257">
    <property type="entry name" value="PROKAR_LIPOPROTEIN"/>
    <property type="match status" value="1"/>
</dbReference>
<evidence type="ECO:0000256" key="3">
    <source>
        <dbReference type="ARBA" id="ARBA00022729"/>
    </source>
</evidence>
<dbReference type="PIRSF" id="PIRSF002741">
    <property type="entry name" value="MppA"/>
    <property type="match status" value="1"/>
</dbReference>
<dbReference type="RefSeq" id="WP_058264997.1">
    <property type="nucleotide sequence ID" value="NZ_FMYN01000001.1"/>
</dbReference>
<dbReference type="Proteomes" id="UP000053797">
    <property type="component" value="Unassembled WGS sequence"/>
</dbReference>
<accession>A0A0V8GL01</accession>
<organism evidence="6 7">
    <name type="scientific">Exiguobacterium indicum</name>
    <dbReference type="NCBI Taxonomy" id="296995"/>
    <lineage>
        <taxon>Bacteria</taxon>
        <taxon>Bacillati</taxon>
        <taxon>Bacillota</taxon>
        <taxon>Bacilli</taxon>
        <taxon>Bacillales</taxon>
        <taxon>Bacillales Family XII. Incertae Sedis</taxon>
        <taxon>Exiguobacterium</taxon>
    </lineage>
</organism>
<dbReference type="SUPFAM" id="SSF53850">
    <property type="entry name" value="Periplasmic binding protein-like II"/>
    <property type="match status" value="1"/>
</dbReference>
<name>A0A0V8GL01_9BACL</name>
<proteinExistence type="inferred from homology"/>
<sequence length="505" mass="56996">MSTYKTAHLIGSVFLGLTLAGCAASDKPQEQNHLTFVYNFATQSLDPHRDSSYVPLRAGVTETLVRLDDERLTVEPWLAKKWSYEGKRTWRIVLQEDVTFHNGKQLDAAAVKSSLERSIDENPGVKNALNIETIKTDGPDLLIQTKTTYPEFISELVNPNTAIIDTKASGVTKEPMGTGPFQVKRFAPGTKVELKRFKSYWQEQAKLDSVDFVFNEDAGARTNALRAGQADIVYRPEIESVKQLKSEGLTVQATDTFRVHQLTMNVANGPMQSLEVRQAMDALINRKQLVDHVLQGYAVPARGPFLSSFPFAPNYPQQVQKTPEEWLKQAGYTKQNGRMQKDGRPLKLTLLTYAARPDLPLIAQVIQDDAKKIGVAITIKQIDVPEEYMASNRDWDIATYSNLTAPRGDAGYYLNATYHPNGGLNFSRVADPKLTKQIETLNETIQIEERSRLAEQIARYVDEKHYNSFLLHPSTLVAYDSKRVKRWKTEKSEYYMITNTLQVTD</sequence>
<dbReference type="NCBIfam" id="NF045468">
    <property type="entry name" value="Opp5A_nikA"/>
    <property type="match status" value="1"/>
</dbReference>
<dbReference type="InterPro" id="IPR030678">
    <property type="entry name" value="Peptide/Ni-bd"/>
</dbReference>
<protein>
    <submittedName>
        <fullName evidence="6">ABC transporter substrate-binding protein</fullName>
    </submittedName>
</protein>
<dbReference type="AlphaFoldDB" id="A0A0V8GL01"/>
<dbReference type="InterPro" id="IPR039424">
    <property type="entry name" value="SBP_5"/>
</dbReference>
<dbReference type="CDD" id="cd08490">
    <property type="entry name" value="PBP2_NikA_DppA_OppA_like_3"/>
    <property type="match status" value="1"/>
</dbReference>
<dbReference type="GO" id="GO:0015833">
    <property type="term" value="P:peptide transport"/>
    <property type="evidence" value="ECO:0007669"/>
    <property type="project" value="TreeGrafter"/>
</dbReference>